<evidence type="ECO:0000256" key="1">
    <source>
        <dbReference type="ARBA" id="ARBA00004123"/>
    </source>
</evidence>
<dbReference type="InterPro" id="IPR006751">
    <property type="entry name" value="TAFII55_prot_cons_reg"/>
</dbReference>
<evidence type="ECO:0000313" key="9">
    <source>
        <dbReference type="Proteomes" id="UP001152320"/>
    </source>
</evidence>
<comment type="caution">
    <text evidence="8">The sequence shown here is derived from an EMBL/GenBank/DDBJ whole genome shotgun (WGS) entry which is preliminary data.</text>
</comment>
<dbReference type="GO" id="GO:0051123">
    <property type="term" value="P:RNA polymerase II preinitiation complex assembly"/>
    <property type="evidence" value="ECO:0007669"/>
    <property type="project" value="TreeGrafter"/>
</dbReference>
<evidence type="ECO:0000313" key="8">
    <source>
        <dbReference type="EMBL" id="KAJ8028672.1"/>
    </source>
</evidence>
<protein>
    <submittedName>
        <fullName evidence="8">Transcription initiation factor TFIID subunit 7</fullName>
    </submittedName>
</protein>
<evidence type="ECO:0000256" key="2">
    <source>
        <dbReference type="ARBA" id="ARBA00009368"/>
    </source>
</evidence>
<evidence type="ECO:0000256" key="4">
    <source>
        <dbReference type="ARBA" id="ARBA00023163"/>
    </source>
</evidence>
<dbReference type="AlphaFoldDB" id="A0A9Q1BL58"/>
<feature type="compositionally biased region" description="Low complexity" evidence="6">
    <location>
        <begin position="230"/>
        <end position="243"/>
    </location>
</feature>
<keyword evidence="9" id="KW-1185">Reference proteome</keyword>
<dbReference type="Proteomes" id="UP001152320">
    <property type="component" value="Chromosome 15"/>
</dbReference>
<proteinExistence type="inferred from homology"/>
<comment type="subcellular location">
    <subcellularLocation>
        <location evidence="1">Nucleus</location>
    </subcellularLocation>
</comment>
<dbReference type="Pfam" id="PF04658">
    <property type="entry name" value="TAFII55_N"/>
    <property type="match status" value="1"/>
</dbReference>
<dbReference type="InterPro" id="IPR037817">
    <property type="entry name" value="TAF7"/>
</dbReference>
<dbReference type="GO" id="GO:0005669">
    <property type="term" value="C:transcription factor TFIID complex"/>
    <property type="evidence" value="ECO:0007669"/>
    <property type="project" value="InterPro"/>
</dbReference>
<keyword evidence="3" id="KW-0805">Transcription regulation</keyword>
<dbReference type="CDD" id="cd08047">
    <property type="entry name" value="TAF7"/>
    <property type="match status" value="1"/>
</dbReference>
<evidence type="ECO:0000256" key="3">
    <source>
        <dbReference type="ARBA" id="ARBA00023015"/>
    </source>
</evidence>
<evidence type="ECO:0000259" key="7">
    <source>
        <dbReference type="SMART" id="SM01370"/>
    </source>
</evidence>
<organism evidence="8 9">
    <name type="scientific">Holothuria leucospilota</name>
    <name type="common">Black long sea cucumber</name>
    <name type="synonym">Mertensiothuria leucospilota</name>
    <dbReference type="NCBI Taxonomy" id="206669"/>
    <lineage>
        <taxon>Eukaryota</taxon>
        <taxon>Metazoa</taxon>
        <taxon>Echinodermata</taxon>
        <taxon>Eleutherozoa</taxon>
        <taxon>Echinozoa</taxon>
        <taxon>Holothuroidea</taxon>
        <taxon>Aspidochirotacea</taxon>
        <taxon>Aspidochirotida</taxon>
        <taxon>Holothuriidae</taxon>
        <taxon>Holothuria</taxon>
    </lineage>
</organism>
<dbReference type="OrthoDB" id="153872at2759"/>
<keyword evidence="4" id="KW-0804">Transcription</keyword>
<comment type="similarity">
    <text evidence="2">Belongs to the TAF7 family.</text>
</comment>
<evidence type="ECO:0000256" key="5">
    <source>
        <dbReference type="ARBA" id="ARBA00023242"/>
    </source>
</evidence>
<reference evidence="8" key="1">
    <citation type="submission" date="2021-10" db="EMBL/GenBank/DDBJ databases">
        <title>Tropical sea cucumber genome reveals ecological adaptation and Cuvierian tubules defense mechanism.</title>
        <authorList>
            <person name="Chen T."/>
        </authorList>
    </citation>
    <scope>NUCLEOTIDE SEQUENCE</scope>
    <source>
        <strain evidence="8">Nanhai2018</strain>
        <tissue evidence="8">Muscle</tissue>
    </source>
</reference>
<keyword evidence="5" id="KW-0539">Nucleus</keyword>
<feature type="compositionally biased region" description="Acidic residues" evidence="6">
    <location>
        <begin position="209"/>
        <end position="224"/>
    </location>
</feature>
<dbReference type="GO" id="GO:0016251">
    <property type="term" value="F:RNA polymerase II general transcription initiation factor activity"/>
    <property type="evidence" value="ECO:0007669"/>
    <property type="project" value="TreeGrafter"/>
</dbReference>
<feature type="region of interest" description="Disordered" evidence="6">
    <location>
        <begin position="206"/>
        <end position="285"/>
    </location>
</feature>
<dbReference type="PANTHER" id="PTHR12228:SF0">
    <property type="entry name" value="TATA-BOX BINDING PROTEIN ASSOCIATED FACTOR 7"/>
    <property type="match status" value="1"/>
</dbReference>
<name>A0A9Q1BL58_HOLLE</name>
<dbReference type="SMART" id="SM01370">
    <property type="entry name" value="TAFII55_N"/>
    <property type="match status" value="1"/>
</dbReference>
<gene>
    <name evidence="8" type="ORF">HOLleu_30978</name>
</gene>
<feature type="compositionally biased region" description="Basic and acidic residues" evidence="6">
    <location>
        <begin position="271"/>
        <end position="284"/>
    </location>
</feature>
<accession>A0A9Q1BL58</accession>
<dbReference type="PANTHER" id="PTHR12228">
    <property type="entry name" value="TRANSCRIPTION INITIATION FACTOR TFIID 55 KD SUBUNIT-RELATED"/>
    <property type="match status" value="1"/>
</dbReference>
<dbReference type="EMBL" id="JAIZAY010000015">
    <property type="protein sequence ID" value="KAJ8028672.1"/>
    <property type="molecule type" value="Genomic_DNA"/>
</dbReference>
<sequence length="329" mass="37854">MGTPAKKDDPPLELENQFILRLPEHAAEEARKLVVAGTQNLKDKLQIDLRGDGRHAIVRYDHEDFAAKLVDLPCIVESHKTFDKKTMWKTADISQMLVCTKDPLPLTDEEDKPQRKSLNEKVDKKFIWNHGITPPLKNVRKRRFRKSARKKYIEAPDIEEEVKRLLRMDSTAIKIRWEVLADEEVKDDNRPGSSNAGDDLHQIFADVSSSDEEGQDINVEDDEGTRDSIDMMTDMQTQDTTQQEAEGSKVTETEEENSQEQSVLSQRYSQLKKEMEELENREQALRQSLETVPNANLKQRFLSQLDQVLEQKKRNEKESETLQAIVGNG</sequence>
<feature type="domain" description="TAFII55 protein conserved region" evidence="7">
    <location>
        <begin position="14"/>
        <end position="174"/>
    </location>
</feature>
<evidence type="ECO:0000256" key="6">
    <source>
        <dbReference type="SAM" id="MobiDB-lite"/>
    </source>
</evidence>